<name>A0ABW0K6T0_9BACL</name>
<evidence type="ECO:0008006" key="3">
    <source>
        <dbReference type="Google" id="ProtNLM"/>
    </source>
</evidence>
<dbReference type="EMBL" id="JBHSMJ010000010">
    <property type="protein sequence ID" value="MFC5448716.1"/>
    <property type="molecule type" value="Genomic_DNA"/>
</dbReference>
<gene>
    <name evidence="1" type="ORF">ACFPOG_10610</name>
</gene>
<dbReference type="RefSeq" id="WP_270880857.1">
    <property type="nucleotide sequence ID" value="NZ_JAQFVF010000039.1"/>
</dbReference>
<reference evidence="2" key="1">
    <citation type="journal article" date="2019" name="Int. J. Syst. Evol. Microbiol.">
        <title>The Global Catalogue of Microorganisms (GCM) 10K type strain sequencing project: providing services to taxonomists for standard genome sequencing and annotation.</title>
        <authorList>
            <consortium name="The Broad Institute Genomics Platform"/>
            <consortium name="The Broad Institute Genome Sequencing Center for Infectious Disease"/>
            <person name="Wu L."/>
            <person name="Ma J."/>
        </authorList>
    </citation>
    <scope>NUCLEOTIDE SEQUENCE [LARGE SCALE GENOMIC DNA]</scope>
    <source>
        <strain evidence="2">KACC 11904</strain>
    </source>
</reference>
<sequence>MMVTCDMCKRTAGQGQFGTSWVCDDCKIGIVETKVVRSSEDKTLSSLEKK</sequence>
<dbReference type="Proteomes" id="UP001596044">
    <property type="component" value="Unassembled WGS sequence"/>
</dbReference>
<comment type="caution">
    <text evidence="1">The sequence shown here is derived from an EMBL/GenBank/DDBJ whole genome shotgun (WGS) entry which is preliminary data.</text>
</comment>
<proteinExistence type="predicted"/>
<protein>
    <recommendedName>
        <fullName evidence="3">Inhibitor of sigma-G Gin</fullName>
    </recommendedName>
</protein>
<accession>A0ABW0K6T0</accession>
<organism evidence="1 2">
    <name type="scientific">Paenibacillus aestuarii</name>
    <dbReference type="NCBI Taxonomy" id="516965"/>
    <lineage>
        <taxon>Bacteria</taxon>
        <taxon>Bacillati</taxon>
        <taxon>Bacillota</taxon>
        <taxon>Bacilli</taxon>
        <taxon>Bacillales</taxon>
        <taxon>Paenibacillaceae</taxon>
        <taxon>Paenibacillus</taxon>
    </lineage>
</organism>
<evidence type="ECO:0000313" key="2">
    <source>
        <dbReference type="Proteomes" id="UP001596044"/>
    </source>
</evidence>
<evidence type="ECO:0000313" key="1">
    <source>
        <dbReference type="EMBL" id="MFC5448716.1"/>
    </source>
</evidence>
<keyword evidence="2" id="KW-1185">Reference proteome</keyword>